<evidence type="ECO:0000313" key="2">
    <source>
        <dbReference type="EMBL" id="HEN15724.1"/>
    </source>
</evidence>
<dbReference type="AlphaFoldDB" id="A0A7C2JYG2"/>
<evidence type="ECO:0008006" key="3">
    <source>
        <dbReference type="Google" id="ProtNLM"/>
    </source>
</evidence>
<evidence type="ECO:0000256" key="1">
    <source>
        <dbReference type="SAM" id="MobiDB-lite"/>
    </source>
</evidence>
<proteinExistence type="predicted"/>
<protein>
    <recommendedName>
        <fullName evidence="3">ATP-binding cassette domain-containing protein</fullName>
    </recommendedName>
</protein>
<accession>A0A7C2JYG2</accession>
<name>A0A7C2JYG2_9PLAN</name>
<dbReference type="InterPro" id="IPR027417">
    <property type="entry name" value="P-loop_NTPase"/>
</dbReference>
<dbReference type="SUPFAM" id="SSF52540">
    <property type="entry name" value="P-loop containing nucleoside triphosphate hydrolases"/>
    <property type="match status" value="1"/>
</dbReference>
<comment type="caution">
    <text evidence="2">The sequence shown here is derived from an EMBL/GenBank/DDBJ whole genome shotgun (WGS) entry which is preliminary data.</text>
</comment>
<dbReference type="EMBL" id="DSOK01000273">
    <property type="protein sequence ID" value="HEN15724.1"/>
    <property type="molecule type" value="Genomic_DNA"/>
</dbReference>
<dbReference type="Gene3D" id="3.40.50.300">
    <property type="entry name" value="P-loop containing nucleotide triphosphate hydrolases"/>
    <property type="match status" value="1"/>
</dbReference>
<feature type="region of interest" description="Disordered" evidence="1">
    <location>
        <begin position="89"/>
        <end position="109"/>
    </location>
</feature>
<gene>
    <name evidence="2" type="ORF">ENQ76_09690</name>
</gene>
<organism evidence="2">
    <name type="scientific">Schlesneria paludicola</name>
    <dbReference type="NCBI Taxonomy" id="360056"/>
    <lineage>
        <taxon>Bacteria</taxon>
        <taxon>Pseudomonadati</taxon>
        <taxon>Planctomycetota</taxon>
        <taxon>Planctomycetia</taxon>
        <taxon>Planctomycetales</taxon>
        <taxon>Planctomycetaceae</taxon>
        <taxon>Schlesneria</taxon>
    </lineage>
</organism>
<reference evidence="2" key="1">
    <citation type="journal article" date="2020" name="mSystems">
        <title>Genome- and Community-Level Interaction Insights into Carbon Utilization and Element Cycling Functions of Hydrothermarchaeota in Hydrothermal Sediment.</title>
        <authorList>
            <person name="Zhou Z."/>
            <person name="Liu Y."/>
            <person name="Xu W."/>
            <person name="Pan J."/>
            <person name="Luo Z.H."/>
            <person name="Li M."/>
        </authorList>
    </citation>
    <scope>NUCLEOTIDE SEQUENCE [LARGE SCALE GENOMIC DNA]</scope>
    <source>
        <strain evidence="2">SpSt-339</strain>
    </source>
</reference>
<sequence length="109" mass="11820">MSDAMQPSGWPLTASQCRRLVIARGLVGRPRALVIDHLLDSLSDEELKLVASRLQEHLTTLTLVVFTAQVRVAQLFPRVVHPQVEHVLPRGAASAHDEADLAAGVPEGD</sequence>